<dbReference type="Pfam" id="PF00096">
    <property type="entry name" value="zf-C2H2"/>
    <property type="match status" value="1"/>
</dbReference>
<keyword evidence="5" id="KW-0677">Repeat</keyword>
<keyword evidence="9" id="KW-0238">DNA-binding</keyword>
<name>A0A444UB41_ACIRT</name>
<evidence type="ECO:0000256" key="7">
    <source>
        <dbReference type="ARBA" id="ARBA00022833"/>
    </source>
</evidence>
<dbReference type="SMART" id="SM00355">
    <property type="entry name" value="ZnF_C2H2"/>
    <property type="match status" value="7"/>
</dbReference>
<dbReference type="PANTHER" id="PTHR15507">
    <property type="entry name" value="ZINC FINGER PROTEIN RLF"/>
    <property type="match status" value="1"/>
</dbReference>
<proteinExistence type="inferred from homology"/>
<keyword evidence="7" id="KW-0862">Zinc</keyword>
<organism evidence="15 16">
    <name type="scientific">Acipenser ruthenus</name>
    <name type="common">Sterlet sturgeon</name>
    <dbReference type="NCBI Taxonomy" id="7906"/>
    <lineage>
        <taxon>Eukaryota</taxon>
        <taxon>Metazoa</taxon>
        <taxon>Chordata</taxon>
        <taxon>Craniata</taxon>
        <taxon>Vertebrata</taxon>
        <taxon>Euteleostomi</taxon>
        <taxon>Actinopterygii</taxon>
        <taxon>Chondrostei</taxon>
        <taxon>Acipenseriformes</taxon>
        <taxon>Acipenseridae</taxon>
        <taxon>Acipenser</taxon>
    </lineage>
</organism>
<feature type="compositionally biased region" description="Low complexity" evidence="13">
    <location>
        <begin position="1120"/>
        <end position="1138"/>
    </location>
</feature>
<dbReference type="PROSITE" id="PS00028">
    <property type="entry name" value="ZINC_FINGER_C2H2_1"/>
    <property type="match status" value="5"/>
</dbReference>
<dbReference type="GO" id="GO:0005634">
    <property type="term" value="C:nucleus"/>
    <property type="evidence" value="ECO:0007669"/>
    <property type="project" value="UniProtKB-SubCell"/>
</dbReference>
<dbReference type="GO" id="GO:0003677">
    <property type="term" value="F:DNA binding"/>
    <property type="evidence" value="ECO:0007669"/>
    <property type="project" value="UniProtKB-KW"/>
</dbReference>
<evidence type="ECO:0000256" key="4">
    <source>
        <dbReference type="ARBA" id="ARBA00022723"/>
    </source>
</evidence>
<feature type="compositionally biased region" description="Basic and acidic residues" evidence="13">
    <location>
        <begin position="766"/>
        <end position="778"/>
    </location>
</feature>
<dbReference type="EMBL" id="SCEB01214905">
    <property type="protein sequence ID" value="RXM32361.1"/>
    <property type="molecule type" value="Genomic_DNA"/>
</dbReference>
<feature type="domain" description="C2H2-type" evidence="14">
    <location>
        <begin position="1031"/>
        <end position="1058"/>
    </location>
</feature>
<feature type="region of interest" description="Disordered" evidence="13">
    <location>
        <begin position="549"/>
        <end position="573"/>
    </location>
</feature>
<dbReference type="InterPro" id="IPR057986">
    <property type="entry name" value="TPR_Rlf/292/654"/>
</dbReference>
<evidence type="ECO:0000256" key="5">
    <source>
        <dbReference type="ARBA" id="ARBA00022737"/>
    </source>
</evidence>
<dbReference type="InterPro" id="IPR036236">
    <property type="entry name" value="Znf_C2H2_sf"/>
</dbReference>
<comment type="similarity">
    <text evidence="2">Belongs to the krueppel C2H2-type zinc-finger protein family.</text>
</comment>
<feature type="region of interest" description="Disordered" evidence="13">
    <location>
        <begin position="1115"/>
        <end position="1149"/>
    </location>
</feature>
<feature type="region of interest" description="Disordered" evidence="13">
    <location>
        <begin position="1"/>
        <end position="25"/>
    </location>
</feature>
<feature type="region of interest" description="Disordered" evidence="13">
    <location>
        <begin position="687"/>
        <end position="778"/>
    </location>
</feature>
<gene>
    <name evidence="15" type="ORF">EOD39_6198</name>
</gene>
<evidence type="ECO:0000256" key="13">
    <source>
        <dbReference type="SAM" id="MobiDB-lite"/>
    </source>
</evidence>
<keyword evidence="16" id="KW-1185">Reference proteome</keyword>
<evidence type="ECO:0000256" key="3">
    <source>
        <dbReference type="ARBA" id="ARBA00022553"/>
    </source>
</evidence>
<dbReference type="GO" id="GO:0008270">
    <property type="term" value="F:zinc ion binding"/>
    <property type="evidence" value="ECO:0007669"/>
    <property type="project" value="UniProtKB-KW"/>
</dbReference>
<keyword evidence="10" id="KW-0804">Transcription</keyword>
<keyword evidence="3" id="KW-0597">Phosphoprotein</keyword>
<dbReference type="InterPro" id="IPR013087">
    <property type="entry name" value="Znf_C2H2_type"/>
</dbReference>
<feature type="compositionally biased region" description="Basic and acidic residues" evidence="13">
    <location>
        <begin position="1420"/>
        <end position="1441"/>
    </location>
</feature>
<feature type="domain" description="C2H2-type" evidence="14">
    <location>
        <begin position="1173"/>
        <end position="1203"/>
    </location>
</feature>
<evidence type="ECO:0000259" key="14">
    <source>
        <dbReference type="PROSITE" id="PS50157"/>
    </source>
</evidence>
<dbReference type="PANTHER" id="PTHR15507:SF16">
    <property type="entry name" value="ZINC FINGER PROTEIN 654"/>
    <property type="match status" value="1"/>
</dbReference>
<dbReference type="InterPro" id="IPR052251">
    <property type="entry name" value="GH-ZnFinger_Regulators"/>
</dbReference>
<feature type="region of interest" description="Disordered" evidence="13">
    <location>
        <begin position="626"/>
        <end position="662"/>
    </location>
</feature>
<feature type="domain" description="C2H2-type" evidence="14">
    <location>
        <begin position="1214"/>
        <end position="1241"/>
    </location>
</feature>
<evidence type="ECO:0000313" key="16">
    <source>
        <dbReference type="Proteomes" id="UP000289886"/>
    </source>
</evidence>
<evidence type="ECO:0000313" key="15">
    <source>
        <dbReference type="EMBL" id="RXM32361.1"/>
    </source>
</evidence>
<dbReference type="Proteomes" id="UP000289886">
    <property type="component" value="Unassembled WGS sequence"/>
</dbReference>
<dbReference type="Pfam" id="PF25420">
    <property type="entry name" value="zf-C2H2_ZN292"/>
    <property type="match status" value="1"/>
</dbReference>
<keyword evidence="6 12" id="KW-0863">Zinc-finger</keyword>
<evidence type="ECO:0000256" key="6">
    <source>
        <dbReference type="ARBA" id="ARBA00022771"/>
    </source>
</evidence>
<dbReference type="Pfam" id="PF25580">
    <property type="entry name" value="TPR_Rlf"/>
    <property type="match status" value="1"/>
</dbReference>
<keyword evidence="8" id="KW-0805">Transcription regulation</keyword>
<evidence type="ECO:0000256" key="1">
    <source>
        <dbReference type="ARBA" id="ARBA00004123"/>
    </source>
</evidence>
<feature type="compositionally biased region" description="Basic and acidic residues" evidence="13">
    <location>
        <begin position="9"/>
        <end position="25"/>
    </location>
</feature>
<dbReference type="PROSITE" id="PS50157">
    <property type="entry name" value="ZINC_FINGER_C2H2_2"/>
    <property type="match status" value="4"/>
</dbReference>
<evidence type="ECO:0000256" key="11">
    <source>
        <dbReference type="ARBA" id="ARBA00023242"/>
    </source>
</evidence>
<comment type="caution">
    <text evidence="15">The sequence shown here is derived from an EMBL/GenBank/DDBJ whole genome shotgun (WGS) entry which is preliminary data.</text>
</comment>
<evidence type="ECO:0000256" key="12">
    <source>
        <dbReference type="PROSITE-ProRule" id="PRU00042"/>
    </source>
</evidence>
<dbReference type="Gene3D" id="3.30.160.60">
    <property type="entry name" value="Classic Zinc Finger"/>
    <property type="match status" value="2"/>
</dbReference>
<comment type="subcellular location">
    <subcellularLocation>
        <location evidence="1">Nucleus</location>
    </subcellularLocation>
</comment>
<feature type="compositionally biased region" description="Basic and acidic residues" evidence="13">
    <location>
        <begin position="689"/>
        <end position="714"/>
    </location>
</feature>
<dbReference type="GO" id="GO:0000981">
    <property type="term" value="F:DNA-binding transcription factor activity, RNA polymerase II-specific"/>
    <property type="evidence" value="ECO:0007669"/>
    <property type="project" value="TreeGrafter"/>
</dbReference>
<protein>
    <submittedName>
        <fullName evidence="15">Zinc finger protein 654</fullName>
    </submittedName>
</protein>
<evidence type="ECO:0000256" key="8">
    <source>
        <dbReference type="ARBA" id="ARBA00023015"/>
    </source>
</evidence>
<evidence type="ECO:0000256" key="2">
    <source>
        <dbReference type="ARBA" id="ARBA00006991"/>
    </source>
</evidence>
<evidence type="ECO:0000256" key="10">
    <source>
        <dbReference type="ARBA" id="ARBA00023163"/>
    </source>
</evidence>
<feature type="compositionally biased region" description="Basic and acidic residues" evidence="13">
    <location>
        <begin position="1453"/>
        <end position="1465"/>
    </location>
</feature>
<keyword evidence="11" id="KW-0539">Nucleus</keyword>
<evidence type="ECO:0000256" key="9">
    <source>
        <dbReference type="ARBA" id="ARBA00023125"/>
    </source>
</evidence>
<feature type="domain" description="C2H2-type" evidence="14">
    <location>
        <begin position="1242"/>
        <end position="1271"/>
    </location>
</feature>
<dbReference type="SUPFAM" id="SSF57667">
    <property type="entry name" value="beta-beta-alpha zinc fingers"/>
    <property type="match status" value="2"/>
</dbReference>
<feature type="compositionally biased region" description="Basic and acidic residues" evidence="13">
    <location>
        <begin position="1139"/>
        <end position="1149"/>
    </location>
</feature>
<reference evidence="15 16" key="1">
    <citation type="submission" date="2019-01" db="EMBL/GenBank/DDBJ databases">
        <title>Draft Genome and Complete Hox-Cluster Characterization of the Sterlet Sturgeon (Acipenser ruthenus).</title>
        <authorList>
            <person name="Wei Q."/>
        </authorList>
    </citation>
    <scope>NUCLEOTIDE SEQUENCE [LARGE SCALE GENOMIC DNA]</scope>
    <source>
        <strain evidence="15">WHYD16114868_AA</strain>
        <tissue evidence="15">Blood</tissue>
    </source>
</reference>
<accession>A0A444UB41</accession>
<feature type="compositionally biased region" description="Basic residues" evidence="13">
    <location>
        <begin position="563"/>
        <end position="573"/>
    </location>
</feature>
<sequence length="1579" mass="180034">MAEEESDHESERLREELESSLEHGVRDENGLPSKYYCFKFCQVVEEYAGRWQVPLPQLQVFQTALCCFTKGTATFPAECEQIQYVLSSLALSFFELLLFFGKDEFLEDPLKDIIESFQECHTTLARYKNVYLKLVKQIIKEGGPWENPVLKAVLKETPQPQETVDMYLNSEIPAFFEIRVRYLLACERIQEAVALSKCCIPHPEVGTNLYFYQAYLTCLFKASLRDHLHKEMAGIDSKDAVEIICNAEREEKDEVLLGLCRAFLIQQLETGNMYYIWDLIFIWSKLQLRANSSKQDFLEECQQLLLAATNVKMIFPFMKAIETELGDEGLQVCVQLCACTLNMDHHDDPNTKSLVYKIIAYLLPNDLEVCRACALAVFFLERSVEAYTTVYNLYTFPDQEYHVDHNLVKNQVRFELLQILKKGLYFDPEFWNLIMLKKKCMSLMGDKALLFTFSETVEEDELPLVDPNVLYPRVSPPHHVKEDKLLKHHVKKADQKSSRRWARRLDFAAEDNVRKVQKKSRKRRLKETDKKSLRRSLRQLDIIQEGQAKLHEKKTQKHTASQRIKKSQKHSVRLHHMMAVEPVQKMEKSPKHPVGQPDKAQECVKHLENKSPQHPVKQMHTPEVSINQLNTKSPKHQVVTPEDSMKQSDESAQGPVEQPGQKAPENHVKQLLKIAEHPVQELDGAPEVLVKERGEKTVEDPIKQPDKMPDDSEKPANVAPELAVVEPNAKLEGRVMESASNPEGPVAELDTKLEPLRTQEGSVVKSDSKPELPLIETKRAQEGSVLNLNVKPKSPLLEQDKLQECTVAEQKISEECTFVEPDRSQEFSIEEPDRLQECSVAEPDRLREYAVAEPKRLQECAVAEPDRLQECAVAETDRLRECAVAEPDRSQEYSVAEPDRSQECSIEEPDKLREYAVVELDRSQECSIEEPDKSKYTVVEPERSQESAVIIPDKTADDLFKQEETLCAEQPVLRLRNRQKVIKNAQKDNSHLGSPKTDHSVPKTLCILCNREFLGGHIIRHALIHARKGTYSCAMCGRKFKQRVCLQKHLKDHMKKIKLKHSPDGQLPNACTPVENGTSEDFEHAFSELVLPKNQHKNHRQSVAAVENYTDKQNNIVSENPDSSPNSCLSSPPLSSNDKNTEDAKSSKDMCLVKRANGTVIKQKKSRKEKRKFSCPAQGCSKTYNERWIVIKHARKAHPEDMKVKEHIMKLHKGKCWYCQREFMDSKHFLDHLNRHTDSKKYFCLHLNCSERFKTAGELLAHVKSHTVLQAQCAVDGCCEIFSELSSLHDHECQHYSDKTVRGASEETSSPVLETVSETTSGPSPGVHKSSLVINKTKPVEDPTWKMRKESTKTYLQCTVMKPSTNANLNEKVLPVASSVDQTDILEDRCSASVSREQLLNGHSREEKTSIEDQTGSKVDAVEKKPDQPESKVEVEKKEPDPPETQVTVTQKTPEHQSPHVDGAPKDTGPISKAQSKKEKTCGEKTTPYGCVSKRPFVRPPPSAYLDEQYISMPKRRKTLSPKAESKATRPEMVVSKSVQRHRCSKCFTIFSDVETLESHLAQNKCKTLFGFDSDEESK</sequence>
<keyword evidence="4" id="KW-0479">Metal-binding</keyword>
<feature type="region of interest" description="Disordered" evidence="13">
    <location>
        <begin position="1395"/>
        <end position="1536"/>
    </location>
</feature>